<dbReference type="GeneID" id="77805109"/>
<reference evidence="2" key="1">
    <citation type="submission" date="2022-10" db="EMBL/GenBank/DDBJ databases">
        <title>Puccinia triticina Genome sequencing and assembly.</title>
        <authorList>
            <person name="Li C."/>
        </authorList>
    </citation>
    <scope>NUCLEOTIDE SEQUENCE</scope>
    <source>
        <strain evidence="2">Pt15</strain>
    </source>
</reference>
<dbReference type="RefSeq" id="XP_053028203.1">
    <property type="nucleotide sequence ID" value="XM_053164214.1"/>
</dbReference>
<sequence length="50" mass="5126">MFNYHSSFPTIVQTPAQADSGASPAPLGPTTTNNCSQAVTPPRSSAYGQA</sequence>
<proteinExistence type="predicted"/>
<evidence type="ECO:0000256" key="1">
    <source>
        <dbReference type="SAM" id="MobiDB-lite"/>
    </source>
</evidence>
<feature type="compositionally biased region" description="Polar residues" evidence="1">
    <location>
        <begin position="1"/>
        <end position="17"/>
    </location>
</feature>
<evidence type="ECO:0000313" key="3">
    <source>
        <dbReference type="Proteomes" id="UP001164743"/>
    </source>
</evidence>
<protein>
    <submittedName>
        <fullName evidence="2">Uncharacterized protein</fullName>
    </submittedName>
</protein>
<dbReference type="EMBL" id="CP110437">
    <property type="protein sequence ID" value="WAQ92648.1"/>
    <property type="molecule type" value="Genomic_DNA"/>
</dbReference>
<feature type="region of interest" description="Disordered" evidence="1">
    <location>
        <begin position="1"/>
        <end position="50"/>
    </location>
</feature>
<organism evidence="2 3">
    <name type="scientific">Puccinia triticina</name>
    <dbReference type="NCBI Taxonomy" id="208348"/>
    <lineage>
        <taxon>Eukaryota</taxon>
        <taxon>Fungi</taxon>
        <taxon>Dikarya</taxon>
        <taxon>Basidiomycota</taxon>
        <taxon>Pucciniomycotina</taxon>
        <taxon>Pucciniomycetes</taxon>
        <taxon>Pucciniales</taxon>
        <taxon>Pucciniaceae</taxon>
        <taxon>Puccinia</taxon>
    </lineage>
</organism>
<feature type="compositionally biased region" description="Polar residues" evidence="1">
    <location>
        <begin position="29"/>
        <end position="50"/>
    </location>
</feature>
<name>A0ABY7D4V4_9BASI</name>
<keyword evidence="3" id="KW-1185">Reference proteome</keyword>
<dbReference type="Proteomes" id="UP001164743">
    <property type="component" value="Chromosome 17A"/>
</dbReference>
<gene>
    <name evidence="2" type="ORF">PtA15_17A130</name>
</gene>
<evidence type="ECO:0000313" key="2">
    <source>
        <dbReference type="EMBL" id="WAQ92648.1"/>
    </source>
</evidence>
<accession>A0ABY7D4V4</accession>